<protein>
    <submittedName>
        <fullName evidence="2">Uncharacterized protein</fullName>
    </submittedName>
</protein>
<proteinExistence type="predicted"/>
<dbReference type="AlphaFoldDB" id="C6RAC2"/>
<dbReference type="Proteomes" id="UP000004384">
    <property type="component" value="Unassembled WGS sequence"/>
</dbReference>
<evidence type="ECO:0000256" key="1">
    <source>
        <dbReference type="SAM" id="MobiDB-lite"/>
    </source>
</evidence>
<feature type="region of interest" description="Disordered" evidence="1">
    <location>
        <begin position="18"/>
        <end position="40"/>
    </location>
</feature>
<gene>
    <name evidence="2" type="ORF">CORTU0001_1549</name>
</gene>
<evidence type="ECO:0000313" key="2">
    <source>
        <dbReference type="EMBL" id="EET77023.1"/>
    </source>
</evidence>
<name>C6RAC2_9CORY</name>
<comment type="caution">
    <text evidence="2">The sequence shown here is derived from an EMBL/GenBank/DDBJ whole genome shotgun (WGS) entry which is preliminary data.</text>
</comment>
<evidence type="ECO:0000313" key="3">
    <source>
        <dbReference type="Proteomes" id="UP000004384"/>
    </source>
</evidence>
<reference evidence="2 3" key="1">
    <citation type="submission" date="2009-06" db="EMBL/GenBank/DDBJ databases">
        <authorList>
            <person name="Dodson R."/>
            <person name="Sebastian Y."/>
            <person name="Madupu R."/>
            <person name="Durkin A.S."/>
            <person name="Torralba M."/>
            <person name="Methe B."/>
            <person name="Sutton G.G."/>
            <person name="Strausberg R.L."/>
            <person name="Nelson K.E."/>
        </authorList>
    </citation>
    <scope>NUCLEOTIDE SEQUENCE [LARGE SCALE GENOMIC DNA]</scope>
    <source>
        <strain evidence="2 3">SK141</strain>
    </source>
</reference>
<accession>C6RAC2</accession>
<dbReference type="EMBL" id="ACVP01000023">
    <property type="protein sequence ID" value="EET77023.1"/>
    <property type="molecule type" value="Genomic_DNA"/>
</dbReference>
<sequence>MFGVAVFVGTLLGGLAGAEGNSAPQPPASGVQQVEAAVAH</sequence>
<organism evidence="2 3">
    <name type="scientific">Corynebacterium tuberculostearicum SK141</name>
    <dbReference type="NCBI Taxonomy" id="553206"/>
    <lineage>
        <taxon>Bacteria</taxon>
        <taxon>Bacillati</taxon>
        <taxon>Actinomycetota</taxon>
        <taxon>Actinomycetes</taxon>
        <taxon>Mycobacteriales</taxon>
        <taxon>Corynebacteriaceae</taxon>
        <taxon>Corynebacterium</taxon>
    </lineage>
</organism>